<evidence type="ECO:0000313" key="5">
    <source>
        <dbReference type="EMBL" id="MBC5729880.1"/>
    </source>
</evidence>
<evidence type="ECO:0000256" key="3">
    <source>
        <dbReference type="ARBA" id="ARBA00022777"/>
    </source>
</evidence>
<dbReference type="Proteomes" id="UP000660021">
    <property type="component" value="Unassembled WGS sequence"/>
</dbReference>
<reference evidence="5 6" key="1">
    <citation type="submission" date="2020-08" db="EMBL/GenBank/DDBJ databases">
        <title>Genome public.</title>
        <authorList>
            <person name="Liu C."/>
            <person name="Sun Q."/>
        </authorList>
    </citation>
    <scope>NUCLEOTIDE SEQUENCE [LARGE SCALE GENOMIC DNA]</scope>
    <source>
        <strain evidence="5 6">New-38</strain>
    </source>
</reference>
<evidence type="ECO:0000256" key="2">
    <source>
        <dbReference type="ARBA" id="ARBA00022679"/>
    </source>
</evidence>
<evidence type="ECO:0000256" key="4">
    <source>
        <dbReference type="PIRNR" id="PIRNR006078"/>
    </source>
</evidence>
<proteinExistence type="inferred from homology"/>
<dbReference type="RefSeq" id="WP_186963045.1">
    <property type="nucleotide sequence ID" value="NZ_JACOPR010000002.1"/>
</dbReference>
<comment type="caution">
    <text evidence="5">The sequence shown here is derived from an EMBL/GenBank/DDBJ whole genome shotgun (WGS) entry which is preliminary data.</text>
</comment>
<dbReference type="GO" id="GO:0016301">
    <property type="term" value="F:kinase activity"/>
    <property type="evidence" value="ECO:0007669"/>
    <property type="project" value="UniProtKB-KW"/>
</dbReference>
<evidence type="ECO:0000256" key="1">
    <source>
        <dbReference type="ARBA" id="ARBA00006284"/>
    </source>
</evidence>
<dbReference type="PANTHER" id="PTHR21599:SF0">
    <property type="entry name" value="GLYCERATE KINASE"/>
    <property type="match status" value="1"/>
</dbReference>
<dbReference type="PIRSF" id="PIRSF006078">
    <property type="entry name" value="GlxK"/>
    <property type="match status" value="1"/>
</dbReference>
<gene>
    <name evidence="5" type="ORF">H8S34_03410</name>
</gene>
<dbReference type="InterPro" id="IPR004381">
    <property type="entry name" value="Glycerate_kinase"/>
</dbReference>
<protein>
    <submittedName>
        <fullName evidence="5">Glycerate kinase</fullName>
    </submittedName>
</protein>
<dbReference type="EMBL" id="JACOPR010000002">
    <property type="protein sequence ID" value="MBC5729880.1"/>
    <property type="molecule type" value="Genomic_DNA"/>
</dbReference>
<comment type="similarity">
    <text evidence="1 4">Belongs to the glycerate kinase type-1 family.</text>
</comment>
<evidence type="ECO:0000313" key="6">
    <source>
        <dbReference type="Proteomes" id="UP000660021"/>
    </source>
</evidence>
<dbReference type="Gene3D" id="3.90.1510.10">
    <property type="entry name" value="Glycerate kinase, domain 2"/>
    <property type="match status" value="1"/>
</dbReference>
<dbReference type="SUPFAM" id="SSF110738">
    <property type="entry name" value="Glycerate kinase I"/>
    <property type="match status" value="1"/>
</dbReference>
<dbReference type="InterPro" id="IPR018197">
    <property type="entry name" value="Glycerate_kinase_RE-like"/>
</dbReference>
<dbReference type="Pfam" id="PF02595">
    <property type="entry name" value="Gly_kinase"/>
    <property type="match status" value="1"/>
</dbReference>
<keyword evidence="6" id="KW-1185">Reference proteome</keyword>
<organism evidence="5 6">
    <name type="scientific">Pseudoflavonifractor hominis</name>
    <dbReference type="NCBI Taxonomy" id="2763059"/>
    <lineage>
        <taxon>Bacteria</taxon>
        <taxon>Bacillati</taxon>
        <taxon>Bacillota</taxon>
        <taxon>Clostridia</taxon>
        <taxon>Eubacteriales</taxon>
        <taxon>Oscillospiraceae</taxon>
        <taxon>Pseudoflavonifractor</taxon>
    </lineage>
</organism>
<name>A0ABR7HQT0_9FIRM</name>
<keyword evidence="2 4" id="KW-0808">Transferase</keyword>
<dbReference type="Gene3D" id="3.40.50.10350">
    <property type="entry name" value="Glycerate kinase, domain 1"/>
    <property type="match status" value="1"/>
</dbReference>
<dbReference type="InterPro" id="IPR036129">
    <property type="entry name" value="Glycerate_kinase_sf"/>
</dbReference>
<dbReference type="NCBIfam" id="TIGR00045">
    <property type="entry name" value="glycerate kinase"/>
    <property type="match status" value="1"/>
</dbReference>
<dbReference type="PANTHER" id="PTHR21599">
    <property type="entry name" value="GLYCERATE KINASE"/>
    <property type="match status" value="1"/>
</dbReference>
<dbReference type="InterPro" id="IPR018193">
    <property type="entry name" value="Glyc_kinase_flavodox-like_fold"/>
</dbReference>
<accession>A0ABR7HQT0</accession>
<keyword evidence="3 4" id="KW-0418">Kinase</keyword>
<sequence>MKRILFASDSFKGTLSAQEVCSIQKEEFQMQFPQCEMVMLPMADGGEGLVEACLSLRPGQRITCTVTGPNWVPVESGYAILEDGTAVIEMAAAAGLPLVGDHRDPLTATTYGVGELLLHACGQPGVRQILLGLGGSATNDAGIGMAQALGWKFFDEKREEVPAKACYLNRIHHILPPEHPLPVPVTAACDVKNPLCGPMGATAVYGPQKGVTPEQVPILDGGLRHLSAILEQMLHREIGTIEGSGAAGGMGAGVLAFLNGNLKPGIELLLDMADFDRIVQGADCVITGEGKIDRQSLYGKVPSGVAKRCQKYGVPCIALCGSVGEGAEELYQIGVSAIFSAVSTCTDFSGVQKTCREDIRMLSRATARMIRTFQ</sequence>